<keyword evidence="2" id="KW-1185">Reference proteome</keyword>
<dbReference type="AlphaFoldDB" id="A0A0F3GZX9"/>
<dbReference type="Proteomes" id="UP000033423">
    <property type="component" value="Unassembled WGS sequence"/>
</dbReference>
<protein>
    <submittedName>
        <fullName evidence="1">Uncharacterized protein</fullName>
    </submittedName>
</protein>
<comment type="caution">
    <text evidence="1">The sequence shown here is derived from an EMBL/GenBank/DDBJ whole genome shotgun (WGS) entry which is preliminary data.</text>
</comment>
<evidence type="ECO:0000313" key="1">
    <source>
        <dbReference type="EMBL" id="KJU87387.1"/>
    </source>
</evidence>
<reference evidence="1 2" key="1">
    <citation type="submission" date="2015-02" db="EMBL/GenBank/DDBJ databases">
        <title>Single-cell genomics of uncultivated deep-branching MTB reveals a conserved set of magnetosome genes.</title>
        <authorList>
            <person name="Kolinko S."/>
            <person name="Richter M."/>
            <person name="Glockner F.O."/>
            <person name="Brachmann A."/>
            <person name="Schuler D."/>
        </authorList>
    </citation>
    <scope>NUCLEOTIDE SEQUENCE [LARGE SCALE GENOMIC DNA]</scope>
    <source>
        <strain evidence="1">TM-1</strain>
    </source>
</reference>
<name>A0A0F3GZX9_9BACT</name>
<proteinExistence type="predicted"/>
<accession>A0A0F3GZX9</accession>
<gene>
    <name evidence="1" type="ORF">MBAV_000419</name>
</gene>
<sequence length="98" mass="11171">MLIKKNLTKDYLRGYNQDENCWKMDSHGLYGQRVNDQGLYGLSSTKNNRMEKTPYLYSKGGDSSIVVEVTGNLTSYVDLSIRTKCTVYLCKSNKEVLS</sequence>
<evidence type="ECO:0000313" key="2">
    <source>
        <dbReference type="Proteomes" id="UP000033423"/>
    </source>
</evidence>
<organism evidence="1 2">
    <name type="scientific">Candidatus Magnetobacterium bavaricum</name>
    <dbReference type="NCBI Taxonomy" id="29290"/>
    <lineage>
        <taxon>Bacteria</taxon>
        <taxon>Pseudomonadati</taxon>
        <taxon>Nitrospirota</taxon>
        <taxon>Thermodesulfovibrionia</taxon>
        <taxon>Thermodesulfovibrionales</taxon>
        <taxon>Candidatus Magnetobacteriaceae</taxon>
        <taxon>Candidatus Magnetobacterium</taxon>
    </lineage>
</organism>
<dbReference type="EMBL" id="LACI01000195">
    <property type="protein sequence ID" value="KJU87387.1"/>
    <property type="molecule type" value="Genomic_DNA"/>
</dbReference>